<dbReference type="InterPro" id="IPR005162">
    <property type="entry name" value="Retrotrans_gag_dom"/>
</dbReference>
<dbReference type="AlphaFoldDB" id="A0AAV9LW43"/>
<comment type="caution">
    <text evidence="2">The sequence shown here is derived from an EMBL/GenBank/DDBJ whole genome shotgun (WGS) entry which is preliminary data.</text>
</comment>
<protein>
    <recommendedName>
        <fullName evidence="1">Retrotransposon gag domain-containing protein</fullName>
    </recommendedName>
</protein>
<reference evidence="2 3" key="1">
    <citation type="submission" date="2023-10" db="EMBL/GenBank/DDBJ databases">
        <title>Genome-Wide Identification Analysis in wild type Solanum Pinnatisectum Reveals Some Genes Defensing Phytophthora Infestans.</title>
        <authorList>
            <person name="Sun C."/>
        </authorList>
    </citation>
    <scope>NUCLEOTIDE SEQUENCE [LARGE SCALE GENOMIC DNA]</scope>
    <source>
        <strain evidence="2">LQN</strain>
        <tissue evidence="2">Leaf</tissue>
    </source>
</reference>
<dbReference type="PANTHER" id="PTHR33067">
    <property type="entry name" value="RNA-DIRECTED DNA POLYMERASE-RELATED"/>
    <property type="match status" value="1"/>
</dbReference>
<feature type="domain" description="Retrotransposon gag" evidence="1">
    <location>
        <begin position="8"/>
        <end position="98"/>
    </location>
</feature>
<keyword evidence="3" id="KW-1185">Reference proteome</keyword>
<evidence type="ECO:0000313" key="3">
    <source>
        <dbReference type="Proteomes" id="UP001311915"/>
    </source>
</evidence>
<sequence>MNIIGLRVFPLSLTGDVDVWFTELPYNSIHTWDQLHKVFMEKYFPLSKKLNHEDKLNNFVALPGESVSSSWDMFIAFIRSVVNHRIDDKSLKKYFYRGQDDNAKVVLDTIARGSYAECTFEEITKKLEKISQNNKAWNTHKSDTGRSTFAVHTTPSQSVDNIHKEMAQMRIDIRLVLKHVSRGVEKVKAVKYLIRTPPPPVEECYYEEDAYLVNDQTGGFGVNPKVLTRIIGTKGKETNVRTIATTTKMVNMHCMAVTTRGGKQTIDLPMPSEVEIVVEKDDDEIEVIGESKNSTEKEGEITQMVVPMPRLPPPFPQRLVKKNEEGKYRRFINMLKQLSINVPLIEDLEQMAGYAKFMKDLVTKKRVVSFEDDDRLQHCSAIATRSLKLGLGVPKPTAMRLLMADRTVKRPIGVLQDVLVKVESFIFSADFVILDCEIDFEVTIILWRPFLATRGALVGMEKG</sequence>
<dbReference type="InterPro" id="IPR021109">
    <property type="entry name" value="Peptidase_aspartic_dom_sf"/>
</dbReference>
<gene>
    <name evidence="2" type="ORF">R3W88_022866</name>
</gene>
<dbReference type="Proteomes" id="UP001311915">
    <property type="component" value="Unassembled WGS sequence"/>
</dbReference>
<evidence type="ECO:0000259" key="1">
    <source>
        <dbReference type="Pfam" id="PF03732"/>
    </source>
</evidence>
<dbReference type="Pfam" id="PF03732">
    <property type="entry name" value="Retrotrans_gag"/>
    <property type="match status" value="1"/>
</dbReference>
<organism evidence="2 3">
    <name type="scientific">Solanum pinnatisectum</name>
    <name type="common">tansyleaf nightshade</name>
    <dbReference type="NCBI Taxonomy" id="50273"/>
    <lineage>
        <taxon>Eukaryota</taxon>
        <taxon>Viridiplantae</taxon>
        <taxon>Streptophyta</taxon>
        <taxon>Embryophyta</taxon>
        <taxon>Tracheophyta</taxon>
        <taxon>Spermatophyta</taxon>
        <taxon>Magnoliopsida</taxon>
        <taxon>eudicotyledons</taxon>
        <taxon>Gunneridae</taxon>
        <taxon>Pentapetalae</taxon>
        <taxon>asterids</taxon>
        <taxon>lamiids</taxon>
        <taxon>Solanales</taxon>
        <taxon>Solanaceae</taxon>
        <taxon>Solanoideae</taxon>
        <taxon>Solaneae</taxon>
        <taxon>Solanum</taxon>
    </lineage>
</organism>
<name>A0AAV9LW43_9SOLN</name>
<dbReference type="EMBL" id="JAWPEI010000004">
    <property type="protein sequence ID" value="KAK4729878.1"/>
    <property type="molecule type" value="Genomic_DNA"/>
</dbReference>
<dbReference type="Gene3D" id="2.40.70.10">
    <property type="entry name" value="Acid Proteases"/>
    <property type="match status" value="1"/>
</dbReference>
<proteinExistence type="predicted"/>
<accession>A0AAV9LW43</accession>
<dbReference type="PANTHER" id="PTHR33067:SF9">
    <property type="entry name" value="RNA-DIRECTED DNA POLYMERASE"/>
    <property type="match status" value="1"/>
</dbReference>
<evidence type="ECO:0000313" key="2">
    <source>
        <dbReference type="EMBL" id="KAK4729878.1"/>
    </source>
</evidence>